<dbReference type="InterPro" id="IPR025110">
    <property type="entry name" value="AMP-bd_C"/>
</dbReference>
<evidence type="ECO:0000256" key="2">
    <source>
        <dbReference type="ARBA" id="ARBA00022450"/>
    </source>
</evidence>
<dbReference type="Pfam" id="PF00296">
    <property type="entry name" value="Bac_luciferase"/>
    <property type="match status" value="1"/>
</dbReference>
<dbReference type="PIRSF" id="PIRSF001617">
    <property type="entry name" value="Alpha-AR"/>
    <property type="match status" value="1"/>
</dbReference>
<dbReference type="Gene3D" id="3.30.300.30">
    <property type="match status" value="1"/>
</dbReference>
<dbReference type="InterPro" id="IPR001242">
    <property type="entry name" value="Condensation_dom"/>
</dbReference>
<dbReference type="OrthoDB" id="9814695at2"/>
<dbReference type="Gene3D" id="3.30.559.10">
    <property type="entry name" value="Chloramphenicol acetyltransferase-like domain"/>
    <property type="match status" value="1"/>
</dbReference>
<feature type="domain" description="Carrier" evidence="4">
    <location>
        <begin position="1210"/>
        <end position="1285"/>
    </location>
</feature>
<dbReference type="Gene3D" id="3.20.20.30">
    <property type="entry name" value="Luciferase-like domain"/>
    <property type="match status" value="1"/>
</dbReference>
<dbReference type="InterPro" id="IPR000873">
    <property type="entry name" value="AMP-dep_synth/lig_dom"/>
</dbReference>
<keyword evidence="3" id="KW-0597">Phosphoprotein</keyword>
<sequence length="1310" mass="146758">METASLLKQIREQGIDIKLSGDNLELTFQKEDVEDSVIALIKENKPGILAYLKSVTAAGRVEQIPLAEEPDYAARAGNKEQVKADEAYWLEKLAGELPVLNLPTYKTRPALKTYNGATYTHIYDPQLLQRLRTFSSENKGTLFMALMAGVNALLYRYTNQTDIIVGTPVAGRNHPDLQGRAGLYVNTLPVRMQFEATYSFTELFALQSATLRSVYTHSGYSFDGLVNKLQVSRDVSRSPLFDVLVTHQQKNDSSFDPGSGFSVSEYDITFTFFEDENDLSVSIEYNTDLFQQQFIKRLANNLENFMRESLVNPQQQIQRISYLDAEQMRELLYSFNDTEVKYDTTATVISLFQQQVKRTPGNIALVCEGAEISYRQLSDKADQLALYLRSVGVTPGTTVGVCLGRSIAMMTAILGILKAGAAYLPMDPFYPLDRIDYIADHSGTKFILTDSQSKDIISTAFTAINVEEPEIWSYSGEDILPVTDSAAIAYVIYTSGSTGKPKGVKVSHRNLVNFITGMEQRFIKETAVDVWLAMTSISFDISILELLWTLTRGDKVVIHLERPAPILPQPAVDFSIFYFPTGVTRSNTNKYKLLIEGARFADQHGFKAIWVPERHFHSFGDQFPNPSVAAAAVSTITQNIRIRSGSVVLPLHDPVRVAEEWSMIDNLSNGRVELSIASGWHPNDFVLAPNEFHHRQQSMRDKITILTDLWQGGSLTRQNGVGKDFEFKIHPRPIQEKLPLWITSGGGIDTFKYAGSIGANVLTHLLGQSIEELGEKIKAYRQALHENGFDDRKGKVALMVHTFVSDNADMVRKVVEPPFKNYLQNSLSLLKPIAEEKGLDVEQDVNVLLDMGFHRYYSTSSLFGTPETCLDVVNRIYEAGVNEIACLIDFGVDEDLVISNLPHLFTLKELIRRSKIQHDFIVERMNRLTENEDAAALIEQHQVTHMQSTPSFYEEALLHAKGRAALQKISTLLVGGEALKRSLAEKLIENGGRPVHNMYGPTETTIWSTVKTITKADAVTIGTPIANTSIYILDHLHQLCPVGVAGELCIGGDGVALGYLHNEELTASRFIANPFAHGQKIYKTGDLARWLPNGELECLGRLDRQVKIKGYRIELEEIENVMLTYPGVIQCVVAANRVKEQVVLMAYVTHRHQADEGAIKDFLRLRLPAYMLPQHVIILDEFPYTPNGKVDHLRLPRPDAIKTTARHIVAPRNELEAKLAGIWREFLKLDQLSIDDNFFEIGGNSLKAFQLLVIINTALNATLKIIVFFQYPTVRTLAASLNESHIPQKMLVEENELEGVDDLINFMDNV</sequence>
<dbReference type="SUPFAM" id="SSF56801">
    <property type="entry name" value="Acetyl-CoA synthetase-like"/>
    <property type="match status" value="2"/>
</dbReference>
<dbReference type="InterPro" id="IPR009081">
    <property type="entry name" value="PP-bd_ACP"/>
</dbReference>
<evidence type="ECO:0000259" key="4">
    <source>
        <dbReference type="PROSITE" id="PS50075"/>
    </source>
</evidence>
<dbReference type="GO" id="GO:0043041">
    <property type="term" value="P:amino acid activation for nonribosomal peptide biosynthetic process"/>
    <property type="evidence" value="ECO:0007669"/>
    <property type="project" value="TreeGrafter"/>
</dbReference>
<dbReference type="Gene3D" id="1.10.10.1830">
    <property type="entry name" value="Non-ribosomal peptide synthase, adenylation domain"/>
    <property type="match status" value="1"/>
</dbReference>
<dbReference type="InterPro" id="IPR042099">
    <property type="entry name" value="ANL_N_sf"/>
</dbReference>
<dbReference type="InterPro" id="IPR020845">
    <property type="entry name" value="AMP-binding_CS"/>
</dbReference>
<keyword evidence="5" id="KW-0503">Monooxygenase</keyword>
<keyword evidence="5" id="KW-0560">Oxidoreductase</keyword>
<dbReference type="Pfam" id="PF13193">
    <property type="entry name" value="AMP-binding_C"/>
    <property type="match status" value="1"/>
</dbReference>
<dbReference type="PROSITE" id="PS00455">
    <property type="entry name" value="AMP_BINDING"/>
    <property type="match status" value="1"/>
</dbReference>
<dbReference type="InterPro" id="IPR044894">
    <property type="entry name" value="TubC_N_sf"/>
</dbReference>
<dbReference type="NCBIfam" id="TIGR04020">
    <property type="entry name" value="seco_metab_LLM"/>
    <property type="match status" value="1"/>
</dbReference>
<dbReference type="FunFam" id="3.40.50.980:FF:000001">
    <property type="entry name" value="Non-ribosomal peptide synthetase"/>
    <property type="match status" value="1"/>
</dbReference>
<dbReference type="STRING" id="573321.SAMN04488505_106126"/>
<dbReference type="InterPro" id="IPR036736">
    <property type="entry name" value="ACP-like_sf"/>
</dbReference>
<dbReference type="SUPFAM" id="SSF52777">
    <property type="entry name" value="CoA-dependent acyltransferases"/>
    <property type="match status" value="1"/>
</dbReference>
<proteinExistence type="predicted"/>
<dbReference type="GO" id="GO:0016705">
    <property type="term" value="F:oxidoreductase activity, acting on paired donors, with incorporation or reduction of molecular oxygen"/>
    <property type="evidence" value="ECO:0007669"/>
    <property type="project" value="InterPro"/>
</dbReference>
<dbReference type="GO" id="GO:0031177">
    <property type="term" value="F:phosphopantetheine binding"/>
    <property type="evidence" value="ECO:0007669"/>
    <property type="project" value="InterPro"/>
</dbReference>
<keyword evidence="6" id="KW-1185">Reference proteome</keyword>
<dbReference type="PROSITE" id="PS50075">
    <property type="entry name" value="CARRIER"/>
    <property type="match status" value="1"/>
</dbReference>
<dbReference type="FunFam" id="1.10.1200.10:FF:000005">
    <property type="entry name" value="Nonribosomal peptide synthetase 1"/>
    <property type="match status" value="1"/>
</dbReference>
<dbReference type="PANTHER" id="PTHR45527">
    <property type="entry name" value="NONRIBOSOMAL PEPTIDE SYNTHETASE"/>
    <property type="match status" value="1"/>
</dbReference>
<dbReference type="Pfam" id="PF00668">
    <property type="entry name" value="Condensation"/>
    <property type="match status" value="1"/>
</dbReference>
<dbReference type="Gene3D" id="3.30.559.30">
    <property type="entry name" value="Nonribosomal peptide synthetase, condensation domain"/>
    <property type="match status" value="1"/>
</dbReference>
<dbReference type="SUPFAM" id="SSF47336">
    <property type="entry name" value="ACP-like"/>
    <property type="match status" value="1"/>
</dbReference>
<dbReference type="Pfam" id="PF00550">
    <property type="entry name" value="PP-binding"/>
    <property type="match status" value="1"/>
</dbReference>
<dbReference type="Pfam" id="PF00501">
    <property type="entry name" value="AMP-binding"/>
    <property type="match status" value="2"/>
</dbReference>
<dbReference type="InterPro" id="IPR020806">
    <property type="entry name" value="PKS_PP-bd"/>
</dbReference>
<dbReference type="Gene3D" id="1.10.1200.10">
    <property type="entry name" value="ACP-like"/>
    <property type="match status" value="1"/>
</dbReference>
<dbReference type="InterPro" id="IPR023213">
    <property type="entry name" value="CAT-like_dom_sf"/>
</dbReference>
<keyword evidence="2" id="KW-0596">Phosphopantetheine</keyword>
<dbReference type="Proteomes" id="UP000198984">
    <property type="component" value="Unassembled WGS sequence"/>
</dbReference>
<protein>
    <submittedName>
        <fullName evidence="5">Natural product biosynthesis luciferase-like monooxygenase domain-containing protein</fullName>
    </submittedName>
</protein>
<dbReference type="FunFam" id="2.30.38.10:FF:000001">
    <property type="entry name" value="Non-ribosomal peptide synthetase PvdI"/>
    <property type="match status" value="1"/>
</dbReference>
<dbReference type="InterPro" id="IPR045851">
    <property type="entry name" value="AMP-bd_C_sf"/>
</dbReference>
<dbReference type="SUPFAM" id="SSF51679">
    <property type="entry name" value="Bacterial luciferase-like"/>
    <property type="match status" value="1"/>
</dbReference>
<dbReference type="GO" id="GO:0005737">
    <property type="term" value="C:cytoplasm"/>
    <property type="evidence" value="ECO:0007669"/>
    <property type="project" value="TreeGrafter"/>
</dbReference>
<gene>
    <name evidence="5" type="ORF">SAMN04488505_106126</name>
</gene>
<accession>A0A1H8B5E3</accession>
<organism evidence="5 6">
    <name type="scientific">Chitinophaga rupis</name>
    <dbReference type="NCBI Taxonomy" id="573321"/>
    <lineage>
        <taxon>Bacteria</taxon>
        <taxon>Pseudomonadati</taxon>
        <taxon>Bacteroidota</taxon>
        <taxon>Chitinophagia</taxon>
        <taxon>Chitinophagales</taxon>
        <taxon>Chitinophagaceae</taxon>
        <taxon>Chitinophaga</taxon>
    </lineage>
</organism>
<dbReference type="InterPro" id="IPR036661">
    <property type="entry name" value="Luciferase-like_sf"/>
</dbReference>
<dbReference type="GO" id="GO:0004497">
    <property type="term" value="F:monooxygenase activity"/>
    <property type="evidence" value="ECO:0007669"/>
    <property type="project" value="UniProtKB-KW"/>
</dbReference>
<comment type="cofactor">
    <cofactor evidence="1">
        <name>pantetheine 4'-phosphate</name>
        <dbReference type="ChEBI" id="CHEBI:47942"/>
    </cofactor>
</comment>
<evidence type="ECO:0000313" key="5">
    <source>
        <dbReference type="EMBL" id="SEM78112.1"/>
    </source>
</evidence>
<dbReference type="InterPro" id="IPR024011">
    <property type="entry name" value="Biosynth_lucif-like_mOase_dom"/>
</dbReference>
<dbReference type="InterPro" id="IPR011251">
    <property type="entry name" value="Luciferase-like_dom"/>
</dbReference>
<dbReference type="GO" id="GO:0044550">
    <property type="term" value="P:secondary metabolite biosynthetic process"/>
    <property type="evidence" value="ECO:0007669"/>
    <property type="project" value="TreeGrafter"/>
</dbReference>
<evidence type="ECO:0000256" key="3">
    <source>
        <dbReference type="ARBA" id="ARBA00022553"/>
    </source>
</evidence>
<dbReference type="PANTHER" id="PTHR45527:SF1">
    <property type="entry name" value="FATTY ACID SYNTHASE"/>
    <property type="match status" value="1"/>
</dbReference>
<dbReference type="EMBL" id="FOBB01000006">
    <property type="protein sequence ID" value="SEM78112.1"/>
    <property type="molecule type" value="Genomic_DNA"/>
</dbReference>
<name>A0A1H8B5E3_9BACT</name>
<evidence type="ECO:0000256" key="1">
    <source>
        <dbReference type="ARBA" id="ARBA00001957"/>
    </source>
</evidence>
<dbReference type="SMART" id="SM00823">
    <property type="entry name" value="PKS_PP"/>
    <property type="match status" value="1"/>
</dbReference>
<dbReference type="RefSeq" id="WP_089917451.1">
    <property type="nucleotide sequence ID" value="NZ_FOBB01000006.1"/>
</dbReference>
<dbReference type="Gene3D" id="3.40.50.12780">
    <property type="entry name" value="N-terminal domain of ligase-like"/>
    <property type="match status" value="2"/>
</dbReference>
<reference evidence="5 6" key="1">
    <citation type="submission" date="2016-10" db="EMBL/GenBank/DDBJ databases">
        <authorList>
            <person name="de Groot N.N."/>
        </authorList>
    </citation>
    <scope>NUCLEOTIDE SEQUENCE [LARGE SCALE GENOMIC DNA]</scope>
    <source>
        <strain evidence="5 6">DSM 21039</strain>
    </source>
</reference>
<evidence type="ECO:0000313" key="6">
    <source>
        <dbReference type="Proteomes" id="UP000198984"/>
    </source>
</evidence>